<accession>A0A0A8Z3G3</accession>
<reference evidence="1" key="2">
    <citation type="journal article" date="2015" name="Data Brief">
        <title>Shoot transcriptome of the giant reed, Arundo donax.</title>
        <authorList>
            <person name="Barrero R.A."/>
            <person name="Guerrero F.D."/>
            <person name="Moolhuijzen P."/>
            <person name="Goolsby J.A."/>
            <person name="Tidwell J."/>
            <person name="Bellgard S.E."/>
            <person name="Bellgard M.I."/>
        </authorList>
    </citation>
    <scope>NUCLEOTIDE SEQUENCE</scope>
    <source>
        <tissue evidence="1">Shoot tissue taken approximately 20 cm above the soil surface</tissue>
    </source>
</reference>
<dbReference type="AlphaFoldDB" id="A0A0A8Z3G3"/>
<name>A0A0A8Z3G3_ARUDO</name>
<organism evidence="1">
    <name type="scientific">Arundo donax</name>
    <name type="common">Giant reed</name>
    <name type="synonym">Donax arundinaceus</name>
    <dbReference type="NCBI Taxonomy" id="35708"/>
    <lineage>
        <taxon>Eukaryota</taxon>
        <taxon>Viridiplantae</taxon>
        <taxon>Streptophyta</taxon>
        <taxon>Embryophyta</taxon>
        <taxon>Tracheophyta</taxon>
        <taxon>Spermatophyta</taxon>
        <taxon>Magnoliopsida</taxon>
        <taxon>Liliopsida</taxon>
        <taxon>Poales</taxon>
        <taxon>Poaceae</taxon>
        <taxon>PACMAD clade</taxon>
        <taxon>Arundinoideae</taxon>
        <taxon>Arundineae</taxon>
        <taxon>Arundo</taxon>
    </lineage>
</organism>
<sequence length="29" mass="3583">MLRFLFSLFVGTHEEIIARMDHWHQIKVK</sequence>
<dbReference type="EMBL" id="GBRH01266605">
    <property type="protein sequence ID" value="JAD31290.1"/>
    <property type="molecule type" value="Transcribed_RNA"/>
</dbReference>
<proteinExistence type="predicted"/>
<evidence type="ECO:0000313" key="1">
    <source>
        <dbReference type="EMBL" id="JAD31290.1"/>
    </source>
</evidence>
<reference evidence="1" key="1">
    <citation type="submission" date="2014-09" db="EMBL/GenBank/DDBJ databases">
        <authorList>
            <person name="Magalhaes I.L.F."/>
            <person name="Oliveira U."/>
            <person name="Santos F.R."/>
            <person name="Vidigal T.H.D.A."/>
            <person name="Brescovit A.D."/>
            <person name="Santos A.J."/>
        </authorList>
    </citation>
    <scope>NUCLEOTIDE SEQUENCE</scope>
    <source>
        <tissue evidence="1">Shoot tissue taken approximately 20 cm above the soil surface</tissue>
    </source>
</reference>
<protein>
    <submittedName>
        <fullName evidence="1">Uncharacterized protein</fullName>
    </submittedName>
</protein>